<protein>
    <submittedName>
        <fullName evidence="1">Uncharacterized protein</fullName>
    </submittedName>
</protein>
<keyword evidence="2" id="KW-1185">Reference proteome</keyword>
<name>A0ABW4QUB0_9BACT</name>
<evidence type="ECO:0000313" key="1">
    <source>
        <dbReference type="EMBL" id="MFD1873168.1"/>
    </source>
</evidence>
<dbReference type="RefSeq" id="WP_382313698.1">
    <property type="nucleotide sequence ID" value="NZ_JBHUFD010000003.1"/>
</dbReference>
<organism evidence="1 2">
    <name type="scientific">Hymenobacter bucti</name>
    <dbReference type="NCBI Taxonomy" id="1844114"/>
    <lineage>
        <taxon>Bacteria</taxon>
        <taxon>Pseudomonadati</taxon>
        <taxon>Bacteroidota</taxon>
        <taxon>Cytophagia</taxon>
        <taxon>Cytophagales</taxon>
        <taxon>Hymenobacteraceae</taxon>
        <taxon>Hymenobacter</taxon>
    </lineage>
</organism>
<sequence length="325" mass="38220">MDTQLALKVRLEKDRKHIYNRSRTCLFENCRKAAIGSHVLQKRPIINSIVDNTNHFYTIKNSTLFEATAEQHFSIVKVGIDNGYKFPGFCNEHDTAIFKDIEIHPVDLFNTRNQALFTYRTICLELRKQHFYLETCESLLAAHKAIEPHKIHYSNFDGARLAIKDLVFFKKELETELRTGVFINNLFTTVELPERKICFSASLTIHDPKNKHTWEYDEYGRTKTTPLAPTTLNYFPYQGKSYIILATHRAFPCYWTRRLITNLKNTNSIDKIISDILTYRLEFWGISPDLYELIPEAKKLQFMRESEGNYDNFNFDINTNFNLFK</sequence>
<proteinExistence type="predicted"/>
<reference evidence="2" key="1">
    <citation type="journal article" date="2019" name="Int. J. Syst. Evol. Microbiol.">
        <title>The Global Catalogue of Microorganisms (GCM) 10K type strain sequencing project: providing services to taxonomists for standard genome sequencing and annotation.</title>
        <authorList>
            <consortium name="The Broad Institute Genomics Platform"/>
            <consortium name="The Broad Institute Genome Sequencing Center for Infectious Disease"/>
            <person name="Wu L."/>
            <person name="Ma J."/>
        </authorList>
    </citation>
    <scope>NUCLEOTIDE SEQUENCE [LARGE SCALE GENOMIC DNA]</scope>
    <source>
        <strain evidence="2">CGMCC 1.15795</strain>
    </source>
</reference>
<gene>
    <name evidence="1" type="ORF">ACFSDX_12055</name>
</gene>
<dbReference type="Proteomes" id="UP001597197">
    <property type="component" value="Unassembled WGS sequence"/>
</dbReference>
<accession>A0ABW4QUB0</accession>
<dbReference type="EMBL" id="JBHUFD010000003">
    <property type="protein sequence ID" value="MFD1873168.1"/>
    <property type="molecule type" value="Genomic_DNA"/>
</dbReference>
<comment type="caution">
    <text evidence="1">The sequence shown here is derived from an EMBL/GenBank/DDBJ whole genome shotgun (WGS) entry which is preliminary data.</text>
</comment>
<evidence type="ECO:0000313" key="2">
    <source>
        <dbReference type="Proteomes" id="UP001597197"/>
    </source>
</evidence>